<dbReference type="STRING" id="1047168.A0A0F4GPZ5"/>
<organism evidence="3 4">
    <name type="scientific">Zymoseptoria brevis</name>
    <dbReference type="NCBI Taxonomy" id="1047168"/>
    <lineage>
        <taxon>Eukaryota</taxon>
        <taxon>Fungi</taxon>
        <taxon>Dikarya</taxon>
        <taxon>Ascomycota</taxon>
        <taxon>Pezizomycotina</taxon>
        <taxon>Dothideomycetes</taxon>
        <taxon>Dothideomycetidae</taxon>
        <taxon>Mycosphaerellales</taxon>
        <taxon>Mycosphaerellaceae</taxon>
        <taxon>Zymoseptoria</taxon>
    </lineage>
</organism>
<evidence type="ECO:0000259" key="2">
    <source>
        <dbReference type="PROSITE" id="PS50909"/>
    </source>
</evidence>
<feature type="region of interest" description="Disordered" evidence="1">
    <location>
        <begin position="447"/>
        <end position="524"/>
    </location>
</feature>
<feature type="compositionally biased region" description="Polar residues" evidence="1">
    <location>
        <begin position="408"/>
        <end position="424"/>
    </location>
</feature>
<dbReference type="InterPro" id="IPR008942">
    <property type="entry name" value="ENTH_VHS"/>
</dbReference>
<dbReference type="Pfam" id="PF03127">
    <property type="entry name" value="GAT"/>
    <property type="match status" value="1"/>
</dbReference>
<protein>
    <recommendedName>
        <fullName evidence="2">GAT domain-containing protein</fullName>
    </recommendedName>
</protein>
<feature type="domain" description="GAT" evidence="2">
    <location>
        <begin position="208"/>
        <end position="297"/>
    </location>
</feature>
<dbReference type="GO" id="GO:0043130">
    <property type="term" value="F:ubiquitin binding"/>
    <property type="evidence" value="ECO:0007669"/>
    <property type="project" value="InterPro"/>
</dbReference>
<evidence type="ECO:0000313" key="3">
    <source>
        <dbReference type="EMBL" id="KJX98280.1"/>
    </source>
</evidence>
<sequence>MLKQRMKGFLSRNKSDSGTNSTNNFSAESSAADSPEANVTRAIRLFCESGSNSNGGEEVLHLPVIVEAAESSPSAAANAASQIRTFLGKDWSKKPHVQYNAIMLIRILCDNPGPTFTRNFDKSFVSTVKELVRNSKDLSTVQIMRETLDALEVNKADDDNLQSLMQMWRKEKGNNASLAGNRASHFGGGQPVMGNVGGNGPHRGRQLPDTVELASRVEEAKNTAKILLQLVSSTPETELLNSELIKEFNQRCQSAQRSMQGYINCDNPSPDHDTMQTLIETNEQLSLATSRYQRATLSARRTLGVASASPPVEPIGHSAFAPPPGQQSMPAPVVPQQEQTTSAFGNSTSNGVQGLPAPLIPQQQQQPTSAFGSAGGVYQGYQAPSGPPPSQRIQQQSEPADNPFIDPSEQQTTSQRPHSQSFNIDSGAILSPHQPKINAQTTGALENAYASPGGLNAHPPVPQVSPMSPQSPPRPPLGAYHQSDITQSYVGRQQSAANGFTMHGAGEGGQQGGGGSITDRGRGY</sequence>
<feature type="compositionally biased region" description="Pro residues" evidence="1">
    <location>
        <begin position="459"/>
        <end position="476"/>
    </location>
</feature>
<dbReference type="Gene3D" id="1.20.58.160">
    <property type="match status" value="1"/>
</dbReference>
<feature type="compositionally biased region" description="Gly residues" evidence="1">
    <location>
        <begin position="505"/>
        <end position="516"/>
    </location>
</feature>
<dbReference type="OrthoDB" id="5393057at2759"/>
<dbReference type="InterPro" id="IPR038425">
    <property type="entry name" value="GAT_sf"/>
</dbReference>
<feature type="compositionally biased region" description="Polar residues" evidence="1">
    <location>
        <begin position="483"/>
        <end position="498"/>
    </location>
</feature>
<evidence type="ECO:0000313" key="4">
    <source>
        <dbReference type="Proteomes" id="UP000033647"/>
    </source>
</evidence>
<dbReference type="Proteomes" id="UP000033647">
    <property type="component" value="Unassembled WGS sequence"/>
</dbReference>
<dbReference type="GO" id="GO:0035091">
    <property type="term" value="F:phosphatidylinositol binding"/>
    <property type="evidence" value="ECO:0007669"/>
    <property type="project" value="InterPro"/>
</dbReference>
<dbReference type="SUPFAM" id="SSF48464">
    <property type="entry name" value="ENTH/VHS domain"/>
    <property type="match status" value="1"/>
</dbReference>
<feature type="compositionally biased region" description="Polar residues" evidence="1">
    <location>
        <begin position="336"/>
        <end position="352"/>
    </location>
</feature>
<feature type="region of interest" description="Disordered" evidence="1">
    <location>
        <begin position="307"/>
        <end position="434"/>
    </location>
</feature>
<evidence type="ECO:0000256" key="1">
    <source>
        <dbReference type="SAM" id="MobiDB-lite"/>
    </source>
</evidence>
<feature type="region of interest" description="Disordered" evidence="1">
    <location>
        <begin position="1"/>
        <end position="33"/>
    </location>
</feature>
<dbReference type="PROSITE" id="PS50909">
    <property type="entry name" value="GAT"/>
    <property type="match status" value="1"/>
</dbReference>
<feature type="compositionally biased region" description="Polar residues" evidence="1">
    <location>
        <begin position="16"/>
        <end position="25"/>
    </location>
</feature>
<keyword evidence="4" id="KW-1185">Reference proteome</keyword>
<comment type="caution">
    <text evidence="3">The sequence shown here is derived from an EMBL/GenBank/DDBJ whole genome shotgun (WGS) entry which is preliminary data.</text>
</comment>
<feature type="compositionally biased region" description="Low complexity" evidence="1">
    <location>
        <begin position="353"/>
        <end position="367"/>
    </location>
</feature>
<dbReference type="SUPFAM" id="SSF89009">
    <property type="entry name" value="GAT-like domain"/>
    <property type="match status" value="1"/>
</dbReference>
<dbReference type="InterPro" id="IPR004152">
    <property type="entry name" value="GAT_dom"/>
</dbReference>
<dbReference type="Gene3D" id="1.25.40.90">
    <property type="match status" value="1"/>
</dbReference>
<gene>
    <name evidence="3" type="ORF">TI39_contig420g00004</name>
</gene>
<dbReference type="CDD" id="cd21383">
    <property type="entry name" value="GAT_GGA_Tom1-like"/>
    <property type="match status" value="1"/>
</dbReference>
<name>A0A0F4GPZ5_9PEZI</name>
<dbReference type="AlphaFoldDB" id="A0A0F4GPZ5"/>
<dbReference type="EMBL" id="LAFY01000412">
    <property type="protein sequence ID" value="KJX98280.1"/>
    <property type="molecule type" value="Genomic_DNA"/>
</dbReference>
<proteinExistence type="predicted"/>
<reference evidence="3 4" key="1">
    <citation type="submission" date="2015-03" db="EMBL/GenBank/DDBJ databases">
        <title>RNA-seq based gene annotation and comparative genomics of four Zymoseptoria species reveal species-specific pathogenicity related genes and transposable element activity.</title>
        <authorList>
            <person name="Grandaubert J."/>
            <person name="Bhattacharyya A."/>
            <person name="Stukenbrock E.H."/>
        </authorList>
    </citation>
    <scope>NUCLEOTIDE SEQUENCE [LARGE SCALE GENOMIC DNA]</scope>
    <source>
        <strain evidence="3 4">Zb18110</strain>
    </source>
</reference>
<accession>A0A0F4GPZ5</accession>